<evidence type="ECO:0000259" key="1">
    <source>
        <dbReference type="Pfam" id="PF04717"/>
    </source>
</evidence>
<dbReference type="Proteomes" id="UP000325255">
    <property type="component" value="Unassembled WGS sequence"/>
</dbReference>
<protein>
    <recommendedName>
        <fullName evidence="1">Gp5/Type VI secretion system Vgr protein OB-fold domain-containing protein</fullName>
    </recommendedName>
</protein>
<reference evidence="2 3" key="1">
    <citation type="submission" date="2019-09" db="EMBL/GenBank/DDBJ databases">
        <title>Genome sequence of Rhodovastum atsumiense, a diverse member of the Acetobacteraceae family of non-sulfur purple photosynthetic bacteria.</title>
        <authorList>
            <person name="Meyer T."/>
            <person name="Kyndt J."/>
        </authorList>
    </citation>
    <scope>NUCLEOTIDE SEQUENCE [LARGE SCALE GENOMIC DNA]</scope>
    <source>
        <strain evidence="2 3">DSM 21279</strain>
    </source>
</reference>
<accession>A0A5M6IU84</accession>
<proteinExistence type="predicted"/>
<feature type="domain" description="Gp5/Type VI secretion system Vgr protein OB-fold" evidence="1">
    <location>
        <begin position="25"/>
        <end position="93"/>
    </location>
</feature>
<gene>
    <name evidence="2" type="ORF">F1189_12690</name>
</gene>
<sequence length="201" mass="21308">METWQHAMLMRAAVMDGSAGQARWGIVDTVNADRPSARVRIKPEDVLSGDLPIPSLMAGNGVGIVALPSPGDQVLLLPLEGSGQHYAVLPGTWTTGFPVPTSPATGKPVQPGEIGLVTSGAVIHVENGNVHISASHLRVKADETVIDSEVRITKNLVVEQDISDRNGAHGTFGRLRDTYNIHDHPGVRAGGERTAQPEQQV</sequence>
<dbReference type="InterPro" id="IPR037026">
    <property type="entry name" value="Vgr_OB-fold_dom_sf"/>
</dbReference>
<organism evidence="2 3">
    <name type="scientific">Rhodovastum atsumiense</name>
    <dbReference type="NCBI Taxonomy" id="504468"/>
    <lineage>
        <taxon>Bacteria</taxon>
        <taxon>Pseudomonadati</taxon>
        <taxon>Pseudomonadota</taxon>
        <taxon>Alphaproteobacteria</taxon>
        <taxon>Acetobacterales</taxon>
        <taxon>Acetobacteraceae</taxon>
        <taxon>Rhodovastum</taxon>
    </lineage>
</organism>
<dbReference type="Gene3D" id="2.40.50.230">
    <property type="entry name" value="Gp5 N-terminal domain"/>
    <property type="match status" value="1"/>
</dbReference>
<name>A0A5M6IU84_9PROT</name>
<dbReference type="OrthoDB" id="7269272at2"/>
<evidence type="ECO:0000313" key="3">
    <source>
        <dbReference type="Proteomes" id="UP000325255"/>
    </source>
</evidence>
<dbReference type="Pfam" id="PF04717">
    <property type="entry name" value="Phage_base_V"/>
    <property type="match status" value="1"/>
</dbReference>
<dbReference type="AlphaFoldDB" id="A0A5M6IU84"/>
<dbReference type="RefSeq" id="WP_150041170.1">
    <property type="nucleotide sequence ID" value="NZ_OW485605.1"/>
</dbReference>
<dbReference type="EMBL" id="VWPK01000017">
    <property type="protein sequence ID" value="KAA5611883.1"/>
    <property type="molecule type" value="Genomic_DNA"/>
</dbReference>
<comment type="caution">
    <text evidence="2">The sequence shown here is derived from an EMBL/GenBank/DDBJ whole genome shotgun (WGS) entry which is preliminary data.</text>
</comment>
<dbReference type="InterPro" id="IPR006531">
    <property type="entry name" value="Gp5/Vgr_OB"/>
</dbReference>
<evidence type="ECO:0000313" key="2">
    <source>
        <dbReference type="EMBL" id="KAA5611883.1"/>
    </source>
</evidence>
<keyword evidence="3" id="KW-1185">Reference proteome</keyword>